<sequence>MHRVIELDLFPDQQSDDDPLEQKHYDLTDLFDRLSRSKFRASFYLNAKDRAIIQEKGLETIRHHAKEIIAKRLAPAVIPNDGKQTPMRHGTSPVFLAQHATACCCRQCFYKWHHIPPGRELTKAEQHYAVEVIMEWIRRQLQQSAH</sequence>
<accession>A0ABT1BUX6</accession>
<dbReference type="RefSeq" id="WP_252760256.1">
    <property type="nucleotide sequence ID" value="NZ_JAMXLY010000008.1"/>
</dbReference>
<keyword evidence="2" id="KW-1185">Reference proteome</keyword>
<evidence type="ECO:0000313" key="1">
    <source>
        <dbReference type="EMBL" id="MCO6024892.1"/>
    </source>
</evidence>
<name>A0ABT1BUX6_9BACT</name>
<dbReference type="Pfam" id="PF13811">
    <property type="entry name" value="DUF4186"/>
    <property type="match status" value="1"/>
</dbReference>
<gene>
    <name evidence="1" type="ORF">NG821_03365</name>
</gene>
<dbReference type="InterPro" id="IPR020378">
    <property type="entry name" value="DUF4186"/>
</dbReference>
<proteinExistence type="predicted"/>
<dbReference type="Proteomes" id="UP001204015">
    <property type="component" value="Unassembled WGS sequence"/>
</dbReference>
<reference evidence="1 2" key="1">
    <citation type="submission" date="2022-06" db="EMBL/GenBank/DDBJ databases">
        <title>A taxonomic note on the genus Prevotella: Description of four novel genera and emended description of the genera Hallella and Xylanibacter.</title>
        <authorList>
            <person name="Hitch T.C.A."/>
        </authorList>
    </citation>
    <scope>NUCLEOTIDE SEQUENCE [LARGE SCALE GENOMIC DNA]</scope>
    <source>
        <strain evidence="1 2">DSM 100619</strain>
    </source>
</reference>
<organism evidence="1 2">
    <name type="scientific">Segatella cerevisiae</name>
    <dbReference type="NCBI Taxonomy" id="2053716"/>
    <lineage>
        <taxon>Bacteria</taxon>
        <taxon>Pseudomonadati</taxon>
        <taxon>Bacteroidota</taxon>
        <taxon>Bacteroidia</taxon>
        <taxon>Bacteroidales</taxon>
        <taxon>Prevotellaceae</taxon>
        <taxon>Segatella</taxon>
    </lineage>
</organism>
<evidence type="ECO:0000313" key="2">
    <source>
        <dbReference type="Proteomes" id="UP001204015"/>
    </source>
</evidence>
<comment type="caution">
    <text evidence="1">The sequence shown here is derived from an EMBL/GenBank/DDBJ whole genome shotgun (WGS) entry which is preliminary data.</text>
</comment>
<protein>
    <submittedName>
        <fullName evidence="1">DUF4186 domain-containing protein</fullName>
    </submittedName>
</protein>
<dbReference type="EMBL" id="JAMXLY010000008">
    <property type="protein sequence ID" value="MCO6024892.1"/>
    <property type="molecule type" value="Genomic_DNA"/>
</dbReference>